<dbReference type="HAMAP" id="MF_03056">
    <property type="entry name" value="TRM82"/>
    <property type="match status" value="1"/>
</dbReference>
<keyword evidence="4 6" id="KW-0677">Repeat</keyword>
<keyword evidence="5 6" id="KW-0539">Nucleus</keyword>
<dbReference type="InterPro" id="IPR001680">
    <property type="entry name" value="WD40_rpt"/>
</dbReference>
<dbReference type="InterPro" id="IPR036322">
    <property type="entry name" value="WD40_repeat_dom_sf"/>
</dbReference>
<dbReference type="PANTHER" id="PTHR16288:SF0">
    <property type="entry name" value="TRNA (GUANINE-N(7)-)-METHYLTRANSFERASE NON-CATALYTIC SUBUNIT WDR4"/>
    <property type="match status" value="1"/>
</dbReference>
<keyword evidence="2 6" id="KW-0853">WD repeat</keyword>
<dbReference type="Proteomes" id="UP000789572">
    <property type="component" value="Unassembled WGS sequence"/>
</dbReference>
<dbReference type="PROSITE" id="PS50082">
    <property type="entry name" value="WD_REPEATS_2"/>
    <property type="match status" value="2"/>
</dbReference>
<evidence type="ECO:0000256" key="2">
    <source>
        <dbReference type="ARBA" id="ARBA00022574"/>
    </source>
</evidence>
<feature type="repeat" description="WD" evidence="7">
    <location>
        <begin position="139"/>
        <end position="169"/>
    </location>
</feature>
<evidence type="ECO:0000256" key="6">
    <source>
        <dbReference type="HAMAP-Rule" id="MF_03056"/>
    </source>
</evidence>
<sequence>MAQRHPYTRLVHHSTKNLLACVFGEHFQIVDTSTGALLATKTHLTTTQNTESNQNQPFIKQIAFQDNGNLLATSSDNKTLNIWNIEGWALRSERTVSKRIISIAFEKNCSGIATADNTGDVYRFPIDVSTEEQNPIKPILGHVSMVTDMVLSPDNKYVITADRDEHIRVSRYPKAYIIETFCLGHTQFVAKLHIIPWATDLMMSAGGDDYVALWDYAKGRLVQCLDIKHLLSPSTKEVSAESDFTIMSIASSSLSRHIAIVIEKYPGVVILDWDDEMRQLRYKQTLLLDIDPLDIVYDLCGNIWISTARGEGDESPLMILFLRTEDNQYEKTPRDHSLIKDVNEKGSAFADKLSDLYRTGQLRKVYEMRDRKSNNGDNADEQDAGINSFSPTTDVGTSSSKRAKLNDL</sequence>
<dbReference type="InterPro" id="IPR019775">
    <property type="entry name" value="WD40_repeat_CS"/>
</dbReference>
<comment type="function">
    <text evidence="6">Required for the formation of N(7)-methylguanine at position 46 (m7G46) in tRNA. In the complex, it is required to stabilize and induce conformational changes of the catalytic subunit.</text>
</comment>
<dbReference type="OrthoDB" id="339900at2759"/>
<dbReference type="InterPro" id="IPR028884">
    <property type="entry name" value="Trm82"/>
</dbReference>
<dbReference type="SMART" id="SM00320">
    <property type="entry name" value="WD40"/>
    <property type="match status" value="3"/>
</dbReference>
<feature type="region of interest" description="Disordered" evidence="8">
    <location>
        <begin position="370"/>
        <end position="408"/>
    </location>
</feature>
<dbReference type="GO" id="GO:0005829">
    <property type="term" value="C:cytosol"/>
    <property type="evidence" value="ECO:0007669"/>
    <property type="project" value="TreeGrafter"/>
</dbReference>
<accession>A0A9N8W0X1</accession>
<reference evidence="9" key="1">
    <citation type="submission" date="2021-06" db="EMBL/GenBank/DDBJ databases">
        <authorList>
            <person name="Kallberg Y."/>
            <person name="Tangrot J."/>
            <person name="Rosling A."/>
        </authorList>
    </citation>
    <scope>NUCLEOTIDE SEQUENCE</scope>
    <source>
        <strain evidence="9">IA702</strain>
    </source>
</reference>
<comment type="subcellular location">
    <subcellularLocation>
        <location evidence="1 6">Nucleus</location>
    </subcellularLocation>
</comment>
<evidence type="ECO:0000256" key="3">
    <source>
        <dbReference type="ARBA" id="ARBA00022694"/>
    </source>
</evidence>
<name>A0A9N8W0X1_9GLOM</name>
<feature type="compositionally biased region" description="Polar residues" evidence="8">
    <location>
        <begin position="385"/>
        <end position="400"/>
    </location>
</feature>
<dbReference type="GO" id="GO:0043527">
    <property type="term" value="C:tRNA methyltransferase complex"/>
    <property type="evidence" value="ECO:0007669"/>
    <property type="project" value="TreeGrafter"/>
</dbReference>
<evidence type="ECO:0000256" key="1">
    <source>
        <dbReference type="ARBA" id="ARBA00004123"/>
    </source>
</evidence>
<dbReference type="Pfam" id="PF00400">
    <property type="entry name" value="WD40"/>
    <property type="match status" value="2"/>
</dbReference>
<comment type="pathway">
    <text evidence="6">tRNA modification; N(7)-methylguanine-tRNA biosynthesis.</text>
</comment>
<evidence type="ECO:0000256" key="5">
    <source>
        <dbReference type="ARBA" id="ARBA00023242"/>
    </source>
</evidence>
<feature type="repeat" description="WD" evidence="7">
    <location>
        <begin position="52"/>
        <end position="86"/>
    </location>
</feature>
<evidence type="ECO:0000256" key="8">
    <source>
        <dbReference type="SAM" id="MobiDB-lite"/>
    </source>
</evidence>
<keyword evidence="10" id="KW-1185">Reference proteome</keyword>
<protein>
    <submittedName>
        <fullName evidence="9">2840_t:CDS:1</fullName>
    </submittedName>
</protein>
<dbReference type="Gene3D" id="2.130.10.10">
    <property type="entry name" value="YVTN repeat-like/Quinoprotein amine dehydrogenase"/>
    <property type="match status" value="1"/>
</dbReference>
<dbReference type="GO" id="GO:0106004">
    <property type="term" value="P:tRNA (guanine-N7)-methylation"/>
    <property type="evidence" value="ECO:0007669"/>
    <property type="project" value="UniProtKB-UniRule"/>
</dbReference>
<evidence type="ECO:0000256" key="7">
    <source>
        <dbReference type="PROSITE-ProRule" id="PRU00221"/>
    </source>
</evidence>
<dbReference type="InterPro" id="IPR015943">
    <property type="entry name" value="WD40/YVTN_repeat-like_dom_sf"/>
</dbReference>
<dbReference type="PANTHER" id="PTHR16288">
    <property type="entry name" value="WD40 REPEAT PROTEIN 4"/>
    <property type="match status" value="1"/>
</dbReference>
<comment type="caution">
    <text evidence="9">The sequence shown here is derived from an EMBL/GenBank/DDBJ whole genome shotgun (WGS) entry which is preliminary data.</text>
</comment>
<dbReference type="SUPFAM" id="SSF50978">
    <property type="entry name" value="WD40 repeat-like"/>
    <property type="match status" value="1"/>
</dbReference>
<gene>
    <name evidence="9" type="ORF">POCULU_LOCUS999</name>
</gene>
<evidence type="ECO:0000256" key="4">
    <source>
        <dbReference type="ARBA" id="ARBA00022737"/>
    </source>
</evidence>
<dbReference type="PROSITE" id="PS00678">
    <property type="entry name" value="WD_REPEATS_1"/>
    <property type="match status" value="1"/>
</dbReference>
<dbReference type="GO" id="GO:0005634">
    <property type="term" value="C:nucleus"/>
    <property type="evidence" value="ECO:0007669"/>
    <property type="project" value="UniProtKB-SubCell"/>
</dbReference>
<comment type="similarity">
    <text evidence="6">Belongs to the WD repeat TRM82 family.</text>
</comment>
<proteinExistence type="inferred from homology"/>
<evidence type="ECO:0000313" key="9">
    <source>
        <dbReference type="EMBL" id="CAG8470125.1"/>
    </source>
</evidence>
<dbReference type="AlphaFoldDB" id="A0A9N8W0X1"/>
<keyword evidence="3 6" id="KW-0819">tRNA processing</keyword>
<evidence type="ECO:0000313" key="10">
    <source>
        <dbReference type="Proteomes" id="UP000789572"/>
    </source>
</evidence>
<dbReference type="EMBL" id="CAJVPJ010000064">
    <property type="protein sequence ID" value="CAG8470125.1"/>
    <property type="molecule type" value="Genomic_DNA"/>
</dbReference>
<organism evidence="9 10">
    <name type="scientific">Paraglomus occultum</name>
    <dbReference type="NCBI Taxonomy" id="144539"/>
    <lineage>
        <taxon>Eukaryota</taxon>
        <taxon>Fungi</taxon>
        <taxon>Fungi incertae sedis</taxon>
        <taxon>Mucoromycota</taxon>
        <taxon>Glomeromycotina</taxon>
        <taxon>Glomeromycetes</taxon>
        <taxon>Paraglomerales</taxon>
        <taxon>Paraglomeraceae</taxon>
        <taxon>Paraglomus</taxon>
    </lineage>
</organism>